<dbReference type="InterPro" id="IPR001314">
    <property type="entry name" value="Peptidase_S1A"/>
</dbReference>
<dbReference type="Gene3D" id="2.40.10.10">
    <property type="entry name" value="Trypsin-like serine proteases"/>
    <property type="match status" value="1"/>
</dbReference>
<dbReference type="InterPro" id="IPR009003">
    <property type="entry name" value="Peptidase_S1_PA"/>
</dbReference>
<evidence type="ECO:0000256" key="2">
    <source>
        <dbReference type="ARBA" id="ARBA00022525"/>
    </source>
</evidence>
<evidence type="ECO:0000259" key="8">
    <source>
        <dbReference type="PROSITE" id="PS50240"/>
    </source>
</evidence>
<keyword evidence="5" id="KW-0720">Serine protease</keyword>
<dbReference type="PROSITE" id="PS00134">
    <property type="entry name" value="TRYPSIN_HIS"/>
    <property type="match status" value="1"/>
</dbReference>
<dbReference type="InterPro" id="IPR043504">
    <property type="entry name" value="Peptidase_S1_PA_chymotrypsin"/>
</dbReference>
<keyword evidence="2" id="KW-0964">Secreted</keyword>
<dbReference type="Pfam" id="PF00089">
    <property type="entry name" value="Trypsin"/>
    <property type="match status" value="1"/>
</dbReference>
<sequence>MKYKLILCLAVLFIIETSTAEEDSSEYGVTPGTKQTSCPCGRLNKNQARIVGGGEAQKNEFPYMAGIKTQDHPFVFCGGSVISQFHVLTAAHCTDPKQGIPLAVTVGDHNIYDPKDCTSAVEYEVKKVVQHPDYDKKGEVENDIALLITEKIIFNNFVEPICLPDAKMNLEGQRVKVTGWGKLTPQGPYSEVLQKVNLNAVALDICDEYFGGIDTDNPSQLCTLTPKADSCQGDSGGPAVWRDPETNRYVLVGIISFGDTCAKEDAPAVCTDVFYHLKWIKKTMAETRPNAKYCYKI</sequence>
<keyword evidence="7" id="KW-0732">Signal</keyword>
<feature type="chain" id="PRO_5044342573" evidence="7">
    <location>
        <begin position="21"/>
        <end position="297"/>
    </location>
</feature>
<dbReference type="GO" id="GO:0004252">
    <property type="term" value="F:serine-type endopeptidase activity"/>
    <property type="evidence" value="ECO:0007669"/>
    <property type="project" value="InterPro"/>
</dbReference>
<dbReference type="CDD" id="cd00190">
    <property type="entry name" value="Tryp_SPc"/>
    <property type="match status" value="1"/>
</dbReference>
<protein>
    <submittedName>
        <fullName evidence="9">Venom S1 protease 4</fullName>
    </submittedName>
</protein>
<dbReference type="AlphaFoldDB" id="A0AB38ZEJ6"/>
<feature type="domain" description="Peptidase S1" evidence="8">
    <location>
        <begin position="50"/>
        <end position="285"/>
    </location>
</feature>
<dbReference type="PANTHER" id="PTHR24252:SF7">
    <property type="entry name" value="HYALIN"/>
    <property type="match status" value="1"/>
</dbReference>
<organism evidence="9">
    <name type="scientific">Oncocephalus sp</name>
    <dbReference type="NCBI Taxonomy" id="2944721"/>
    <lineage>
        <taxon>Eukaryota</taxon>
        <taxon>Metazoa</taxon>
        <taxon>Ecdysozoa</taxon>
        <taxon>Arthropoda</taxon>
        <taxon>Hexapoda</taxon>
        <taxon>Insecta</taxon>
        <taxon>Pterygota</taxon>
        <taxon>Neoptera</taxon>
        <taxon>Paraneoptera</taxon>
        <taxon>Hemiptera</taxon>
        <taxon>Heteroptera</taxon>
        <taxon>Panheteroptera</taxon>
        <taxon>Cimicomorpha</taxon>
        <taxon>Reduviidae</taxon>
        <taxon>Stenopodainae</taxon>
        <taxon>Oncocephalus</taxon>
    </lineage>
</organism>
<dbReference type="SMART" id="SM00020">
    <property type="entry name" value="Tryp_SPc"/>
    <property type="match status" value="1"/>
</dbReference>
<dbReference type="PANTHER" id="PTHR24252">
    <property type="entry name" value="ACROSIN-RELATED"/>
    <property type="match status" value="1"/>
</dbReference>
<dbReference type="InterPro" id="IPR001254">
    <property type="entry name" value="Trypsin_dom"/>
</dbReference>
<dbReference type="PROSITE" id="PS50240">
    <property type="entry name" value="TRYPSIN_DOM"/>
    <property type="match status" value="1"/>
</dbReference>
<comment type="subcellular location">
    <subcellularLocation>
        <location evidence="1">Secreted</location>
    </subcellularLocation>
</comment>
<dbReference type="GO" id="GO:0005576">
    <property type="term" value="C:extracellular region"/>
    <property type="evidence" value="ECO:0007669"/>
    <property type="project" value="UniProtKB-SubCell"/>
</dbReference>
<dbReference type="SUPFAM" id="SSF50494">
    <property type="entry name" value="Trypsin-like serine proteases"/>
    <property type="match status" value="1"/>
</dbReference>
<dbReference type="FunFam" id="2.40.10.10:FF:000015">
    <property type="entry name" value="Atrial natriuretic peptide-converting enzyme"/>
    <property type="match status" value="1"/>
</dbReference>
<evidence type="ECO:0000256" key="1">
    <source>
        <dbReference type="ARBA" id="ARBA00004613"/>
    </source>
</evidence>
<feature type="signal peptide" evidence="7">
    <location>
        <begin position="1"/>
        <end position="20"/>
    </location>
</feature>
<keyword evidence="6" id="KW-1015">Disulfide bond</keyword>
<dbReference type="InterPro" id="IPR018114">
    <property type="entry name" value="TRYPSIN_HIS"/>
</dbReference>
<evidence type="ECO:0000256" key="6">
    <source>
        <dbReference type="ARBA" id="ARBA00023157"/>
    </source>
</evidence>
<evidence type="ECO:0000313" key="9">
    <source>
        <dbReference type="EMBL" id="WXI02670.1"/>
    </source>
</evidence>
<evidence type="ECO:0000256" key="4">
    <source>
        <dbReference type="ARBA" id="ARBA00022801"/>
    </source>
</evidence>
<evidence type="ECO:0000256" key="5">
    <source>
        <dbReference type="ARBA" id="ARBA00022825"/>
    </source>
</evidence>
<dbReference type="EMBL" id="PP517420">
    <property type="protein sequence ID" value="WXI02670.1"/>
    <property type="molecule type" value="mRNA"/>
</dbReference>
<accession>A0AB38ZEJ6</accession>
<evidence type="ECO:0000256" key="3">
    <source>
        <dbReference type="ARBA" id="ARBA00022670"/>
    </source>
</evidence>
<dbReference type="GO" id="GO:0006508">
    <property type="term" value="P:proteolysis"/>
    <property type="evidence" value="ECO:0007669"/>
    <property type="project" value="UniProtKB-KW"/>
</dbReference>
<reference evidence="9" key="1">
    <citation type="submission" date="2024-03" db="EMBL/GenBank/DDBJ databases">
        <title>Venom adaptation and exaptation during the trophic switch to blood-feeding by kissing bugs (Reduviidae: Triatominae).</title>
        <authorList>
            <person name="Zdenek C.N."/>
            <person name="Cardoso F.C."/>
            <person name="Robinson S.D."/>
            <person name="Mercedes R.S."/>
            <person name="Raidjoe E.R."/>
            <person name="Hernandez-Vargas M.J."/>
            <person name="Jin J."/>
            <person name="Corzo G."/>
            <person name="Vetter I."/>
            <person name="King G.F."/>
            <person name="Fry B.G."/>
            <person name="Walker A."/>
        </authorList>
    </citation>
    <scope>NUCLEOTIDE SEQUENCE</scope>
</reference>
<proteinExistence type="evidence at transcript level"/>
<evidence type="ECO:0000256" key="7">
    <source>
        <dbReference type="SAM" id="SignalP"/>
    </source>
</evidence>
<keyword evidence="4" id="KW-0378">Hydrolase</keyword>
<name>A0AB38ZEJ6_9HEMI</name>
<dbReference type="PRINTS" id="PR00722">
    <property type="entry name" value="CHYMOTRYPSIN"/>
</dbReference>
<keyword evidence="3 9" id="KW-0645">Protease</keyword>